<dbReference type="InterPro" id="IPR012338">
    <property type="entry name" value="Beta-lactam/transpept-like"/>
</dbReference>
<accession>A0A915U3M8</accession>
<name>A0A915U3M8_9BACT</name>
<evidence type="ECO:0000259" key="2">
    <source>
        <dbReference type="Pfam" id="PF00144"/>
    </source>
</evidence>
<feature type="domain" description="Beta-lactamase-related" evidence="2">
    <location>
        <begin position="29"/>
        <end position="91"/>
    </location>
</feature>
<evidence type="ECO:0000256" key="1">
    <source>
        <dbReference type="ARBA" id="ARBA00022801"/>
    </source>
</evidence>
<sequence>MAILSHWCGQARVLPFAPDLLREALSRAGQETTWCLGFDTPTPGGSSGGRFLSPASVGHLGYTGTSFWIDPEKESIIVLLTNRVHPSRKNEKIRQFRPWFHDRVITALQECE</sequence>
<keyword evidence="4" id="KW-1185">Reference proteome</keyword>
<dbReference type="SUPFAM" id="SSF56601">
    <property type="entry name" value="beta-lactamase/transpeptidase-like"/>
    <property type="match status" value="1"/>
</dbReference>
<gene>
    <name evidence="3" type="ORF">GF1_30740</name>
</gene>
<dbReference type="GO" id="GO:0016787">
    <property type="term" value="F:hydrolase activity"/>
    <property type="evidence" value="ECO:0007669"/>
    <property type="project" value="UniProtKB-KW"/>
</dbReference>
<dbReference type="Gene3D" id="3.40.710.10">
    <property type="entry name" value="DD-peptidase/beta-lactamase superfamily"/>
    <property type="match status" value="1"/>
</dbReference>
<dbReference type="PANTHER" id="PTHR43283:SF11">
    <property type="entry name" value="BETA-LACTAMASE-RELATED DOMAIN-CONTAINING PROTEIN"/>
    <property type="match status" value="1"/>
</dbReference>
<dbReference type="Proteomes" id="UP001063350">
    <property type="component" value="Chromosome"/>
</dbReference>
<dbReference type="RefSeq" id="WP_267927418.1">
    <property type="nucleotide sequence ID" value="NZ_AP024233.1"/>
</dbReference>
<proteinExistence type="predicted"/>
<keyword evidence="1" id="KW-0378">Hydrolase</keyword>
<dbReference type="InterPro" id="IPR001466">
    <property type="entry name" value="Beta-lactam-related"/>
</dbReference>
<reference evidence="3" key="1">
    <citation type="submission" date="2020-12" db="EMBL/GenBank/DDBJ databases">
        <title>Desulfobium dissulfuricans gen. nov., sp. nov., a novel mesophilic, sulfate-reducing bacterium isolated from a deep-sea hydrothermal vent.</title>
        <authorList>
            <person name="Hashimoto Y."/>
            <person name="Tame A."/>
            <person name="Sawayama S."/>
            <person name="Miyazaki J."/>
            <person name="Takai K."/>
            <person name="Nakagawa S."/>
        </authorList>
    </citation>
    <scope>NUCLEOTIDE SEQUENCE</scope>
    <source>
        <strain evidence="3">GF1</strain>
    </source>
</reference>
<organism evidence="3 4">
    <name type="scientific">Desulfolithobacter dissulfuricans</name>
    <dbReference type="NCBI Taxonomy" id="2795293"/>
    <lineage>
        <taxon>Bacteria</taxon>
        <taxon>Pseudomonadati</taxon>
        <taxon>Thermodesulfobacteriota</taxon>
        <taxon>Desulfobulbia</taxon>
        <taxon>Desulfobulbales</taxon>
        <taxon>Desulfobulbaceae</taxon>
        <taxon>Desulfolithobacter</taxon>
    </lineage>
</organism>
<dbReference type="InterPro" id="IPR050789">
    <property type="entry name" value="Diverse_Enzym_Activities"/>
</dbReference>
<dbReference type="PANTHER" id="PTHR43283">
    <property type="entry name" value="BETA-LACTAMASE-RELATED"/>
    <property type="match status" value="1"/>
</dbReference>
<evidence type="ECO:0000313" key="4">
    <source>
        <dbReference type="Proteomes" id="UP001063350"/>
    </source>
</evidence>
<evidence type="ECO:0000313" key="3">
    <source>
        <dbReference type="EMBL" id="BCO10698.1"/>
    </source>
</evidence>
<dbReference type="AlphaFoldDB" id="A0A915U3M8"/>
<dbReference type="EMBL" id="AP024233">
    <property type="protein sequence ID" value="BCO10698.1"/>
    <property type="molecule type" value="Genomic_DNA"/>
</dbReference>
<protein>
    <recommendedName>
        <fullName evidence="2">Beta-lactamase-related domain-containing protein</fullName>
    </recommendedName>
</protein>
<dbReference type="KEGG" id="ddu:GF1_30740"/>
<dbReference type="Pfam" id="PF00144">
    <property type="entry name" value="Beta-lactamase"/>
    <property type="match status" value="1"/>
</dbReference>